<comment type="caution">
    <text evidence="3">The sequence shown here is derived from an EMBL/GenBank/DDBJ whole genome shotgun (WGS) entry which is preliminary data.</text>
</comment>
<proteinExistence type="predicted"/>
<dbReference type="PANTHER" id="PTHR43244:SF1">
    <property type="entry name" value="5,10-METHYLENETETRAHYDROMETHANOPTERIN REDUCTASE"/>
    <property type="match status" value="1"/>
</dbReference>
<name>A0A502E382_9MYCO</name>
<dbReference type="RefSeq" id="WP_140696262.1">
    <property type="nucleotide sequence ID" value="NZ_RCZG01000012.1"/>
</dbReference>
<evidence type="ECO:0000259" key="2">
    <source>
        <dbReference type="Pfam" id="PF00296"/>
    </source>
</evidence>
<evidence type="ECO:0000313" key="3">
    <source>
        <dbReference type="EMBL" id="TPG31409.1"/>
    </source>
</evidence>
<dbReference type="Gene3D" id="3.20.20.30">
    <property type="entry name" value="Luciferase-like domain"/>
    <property type="match status" value="1"/>
</dbReference>
<evidence type="ECO:0000313" key="4">
    <source>
        <dbReference type="Proteomes" id="UP000320095"/>
    </source>
</evidence>
<accession>A0A502E382</accession>
<dbReference type="EMBL" id="RCZG01000012">
    <property type="protein sequence ID" value="TPG31409.1"/>
    <property type="molecule type" value="Genomic_DNA"/>
</dbReference>
<dbReference type="GO" id="GO:0016705">
    <property type="term" value="F:oxidoreductase activity, acting on paired donors, with incorporation or reduction of molecular oxygen"/>
    <property type="evidence" value="ECO:0007669"/>
    <property type="project" value="InterPro"/>
</dbReference>
<dbReference type="InterPro" id="IPR011251">
    <property type="entry name" value="Luciferase-like_dom"/>
</dbReference>
<keyword evidence="1" id="KW-0560">Oxidoreductase</keyword>
<dbReference type="InterPro" id="IPR036661">
    <property type="entry name" value="Luciferase-like_sf"/>
</dbReference>
<dbReference type="SUPFAM" id="SSF51679">
    <property type="entry name" value="Bacterial luciferase-like"/>
    <property type="match status" value="1"/>
</dbReference>
<dbReference type="InterPro" id="IPR050564">
    <property type="entry name" value="F420-G6PD/mer"/>
</dbReference>
<protein>
    <submittedName>
        <fullName evidence="3">LLM class flavin-dependent oxidoreductase</fullName>
    </submittedName>
</protein>
<keyword evidence="4" id="KW-1185">Reference proteome</keyword>
<evidence type="ECO:0000256" key="1">
    <source>
        <dbReference type="ARBA" id="ARBA00023002"/>
    </source>
</evidence>
<gene>
    <name evidence="3" type="ORF">EAH80_23175</name>
</gene>
<reference evidence="3 4" key="1">
    <citation type="journal article" date="2019" name="Environ. Microbiol.">
        <title>Species interactions and distinct microbial communities in high Arctic permafrost affected cryosols are associated with the CH4 and CO2 gas fluxes.</title>
        <authorList>
            <person name="Altshuler I."/>
            <person name="Hamel J."/>
            <person name="Turney S."/>
            <person name="Magnuson E."/>
            <person name="Levesque R."/>
            <person name="Greer C."/>
            <person name="Whyte L.G."/>
        </authorList>
    </citation>
    <scope>NUCLEOTIDE SEQUENCE [LARGE SCALE GENOMIC DNA]</scope>
    <source>
        <strain evidence="3 4">S5.20</strain>
    </source>
</reference>
<dbReference type="AlphaFoldDB" id="A0A502E382"/>
<dbReference type="PANTHER" id="PTHR43244">
    <property type="match status" value="1"/>
</dbReference>
<feature type="domain" description="Luciferase-like" evidence="2">
    <location>
        <begin position="29"/>
        <end position="345"/>
    </location>
</feature>
<sequence>MSLQVGFLDMPMRTRLKPTTLLRSNYLIAASAGIDSYWLPDHLNNLVPRAIATPKYFGAARLIPDVDAIFEPWTMLGRISAWNRLRGLRLGVAVTDAGRRNPAVTAQAAATLHLLTRGRAILGIGVGEREGNEPYGVDWTRPVARFEEALATIRALWDSRGALISRDSEFFPLHDAMFALPPHRGKWPQIWVASHGPRMLRATGRYADAWFPVGLMPPNDYGRRLELVRAAASDAGRDPMSIIPAVALTMITGRSRDDVEEAIDSEIARSMALCIPATEWARHGAVHPLGEDFSGLQDVLPQTMDEPTVLSHASKVPLSLLREIFLQGTPGEIVEQVAVWRDHGLRYPVLLNFSMLRTSLRKGMASNVPLLSVLRGLKRL</sequence>
<dbReference type="CDD" id="cd01097">
    <property type="entry name" value="Tetrahydromethanopterin_reductase"/>
    <property type="match status" value="1"/>
</dbReference>
<dbReference type="Pfam" id="PF00296">
    <property type="entry name" value="Bac_luciferase"/>
    <property type="match status" value="1"/>
</dbReference>
<dbReference type="Proteomes" id="UP000320095">
    <property type="component" value="Unassembled WGS sequence"/>
</dbReference>
<organism evidence="3 4">
    <name type="scientific">Mycolicibacterium hodleri</name>
    <dbReference type="NCBI Taxonomy" id="49897"/>
    <lineage>
        <taxon>Bacteria</taxon>
        <taxon>Bacillati</taxon>
        <taxon>Actinomycetota</taxon>
        <taxon>Actinomycetes</taxon>
        <taxon>Mycobacteriales</taxon>
        <taxon>Mycobacteriaceae</taxon>
        <taxon>Mycolicibacterium</taxon>
    </lineage>
</organism>